<gene>
    <name evidence="4" type="ORF">GCM10022279_14150</name>
</gene>
<dbReference type="InterPro" id="IPR036737">
    <property type="entry name" value="OmpA-like_sf"/>
</dbReference>
<organism evidence="4 5">
    <name type="scientific">Comamonas faecalis</name>
    <dbReference type="NCBI Taxonomy" id="1387849"/>
    <lineage>
        <taxon>Bacteria</taxon>
        <taxon>Pseudomonadati</taxon>
        <taxon>Pseudomonadota</taxon>
        <taxon>Betaproteobacteria</taxon>
        <taxon>Burkholderiales</taxon>
        <taxon>Comamonadaceae</taxon>
        <taxon>Comamonas</taxon>
    </lineage>
</organism>
<dbReference type="RefSeq" id="WP_103046648.1">
    <property type="nucleotide sequence ID" value="NZ_BAABBP010000010.1"/>
</dbReference>
<dbReference type="EMBL" id="BAABBP010000010">
    <property type="protein sequence ID" value="GAA3992128.1"/>
    <property type="molecule type" value="Genomic_DNA"/>
</dbReference>
<dbReference type="PANTHER" id="PTHR30329:SF21">
    <property type="entry name" value="LIPOPROTEIN YIAD-RELATED"/>
    <property type="match status" value="1"/>
</dbReference>
<evidence type="ECO:0000313" key="5">
    <source>
        <dbReference type="Proteomes" id="UP001501627"/>
    </source>
</evidence>
<dbReference type="InterPro" id="IPR050330">
    <property type="entry name" value="Bact_OuterMem_StrucFunc"/>
</dbReference>
<reference evidence="5" key="1">
    <citation type="journal article" date="2019" name="Int. J. Syst. Evol. Microbiol.">
        <title>The Global Catalogue of Microorganisms (GCM) 10K type strain sequencing project: providing services to taxonomists for standard genome sequencing and annotation.</title>
        <authorList>
            <consortium name="The Broad Institute Genomics Platform"/>
            <consortium name="The Broad Institute Genome Sequencing Center for Infectious Disease"/>
            <person name="Wu L."/>
            <person name="Ma J."/>
        </authorList>
    </citation>
    <scope>NUCLEOTIDE SEQUENCE [LARGE SCALE GENOMIC DNA]</scope>
    <source>
        <strain evidence="5">JCM 17561</strain>
    </source>
</reference>
<evidence type="ECO:0000313" key="4">
    <source>
        <dbReference type="EMBL" id="GAA3992128.1"/>
    </source>
</evidence>
<dbReference type="InterPro" id="IPR006665">
    <property type="entry name" value="OmpA-like"/>
</dbReference>
<dbReference type="PROSITE" id="PS51123">
    <property type="entry name" value="OMPA_2"/>
    <property type="match status" value="1"/>
</dbReference>
<dbReference type="PANTHER" id="PTHR30329">
    <property type="entry name" value="STATOR ELEMENT OF FLAGELLAR MOTOR COMPLEX"/>
    <property type="match status" value="1"/>
</dbReference>
<evidence type="ECO:0000259" key="3">
    <source>
        <dbReference type="PROSITE" id="PS51123"/>
    </source>
</evidence>
<keyword evidence="5" id="KW-1185">Reference proteome</keyword>
<evidence type="ECO:0000256" key="1">
    <source>
        <dbReference type="PROSITE-ProRule" id="PRU00473"/>
    </source>
</evidence>
<accession>A0ABP7R415</accession>
<dbReference type="Proteomes" id="UP001501627">
    <property type="component" value="Unassembled WGS sequence"/>
</dbReference>
<feature type="transmembrane region" description="Helical" evidence="2">
    <location>
        <begin position="14"/>
        <end position="36"/>
    </location>
</feature>
<dbReference type="Gene3D" id="3.30.1330.60">
    <property type="entry name" value="OmpA-like domain"/>
    <property type="match status" value="1"/>
</dbReference>
<dbReference type="CDD" id="cd07185">
    <property type="entry name" value="OmpA_C-like"/>
    <property type="match status" value="1"/>
</dbReference>
<keyword evidence="2" id="KW-0812">Transmembrane</keyword>
<name>A0ABP7R415_9BURK</name>
<comment type="caution">
    <text evidence="4">The sequence shown here is derived from an EMBL/GenBank/DDBJ whole genome shotgun (WGS) entry which is preliminary data.</text>
</comment>
<dbReference type="Pfam" id="PF00691">
    <property type="entry name" value="OmpA"/>
    <property type="match status" value="1"/>
</dbReference>
<evidence type="ECO:0000256" key="2">
    <source>
        <dbReference type="SAM" id="Phobius"/>
    </source>
</evidence>
<protein>
    <recommendedName>
        <fullName evidence="3">OmpA-like domain-containing protein</fullName>
    </recommendedName>
</protein>
<sequence length="176" mass="18214">MSLNRSDDDSQERFALGFLFALIALVVSTVVGVVVYQRGIAHAPAEQAGFAAAGAADAVQLLELAADESRVVVEDGVVKFYFATGKADLAQGGNEALAAIVEGVQAGGSAQVSGFHDATGDAARNEELAKQRAIAVRDALVALGVAEDRVVLQKPEQTLADGSNAEARRVEVLLLP</sequence>
<feature type="domain" description="OmpA-like" evidence="3">
    <location>
        <begin position="69"/>
        <end position="176"/>
    </location>
</feature>
<keyword evidence="2" id="KW-1133">Transmembrane helix</keyword>
<dbReference type="SUPFAM" id="SSF103088">
    <property type="entry name" value="OmpA-like"/>
    <property type="match status" value="1"/>
</dbReference>
<keyword evidence="1 2" id="KW-0472">Membrane</keyword>
<proteinExistence type="predicted"/>